<gene>
    <name evidence="3" type="ORF">A2304_00470</name>
</gene>
<dbReference type="PANTHER" id="PTHR36851:SF1">
    <property type="entry name" value="GLYCO_TRANS_2-LIKE DOMAIN-CONTAINING PROTEIN"/>
    <property type="match status" value="1"/>
</dbReference>
<comment type="caution">
    <text evidence="3">The sequence shown here is derived from an EMBL/GenBank/DDBJ whole genome shotgun (WGS) entry which is preliminary data.</text>
</comment>
<evidence type="ECO:0000313" key="4">
    <source>
        <dbReference type="Proteomes" id="UP000176501"/>
    </source>
</evidence>
<name>A0A1F7W6I9_9BACT</name>
<dbReference type="AlphaFoldDB" id="A0A1F7W6I9"/>
<dbReference type="Gene3D" id="3.90.550.10">
    <property type="entry name" value="Spore Coat Polysaccharide Biosynthesis Protein SpsA, Chain A"/>
    <property type="match status" value="1"/>
</dbReference>
<dbReference type="SUPFAM" id="SSF53448">
    <property type="entry name" value="Nucleotide-diphospho-sugar transferases"/>
    <property type="match status" value="1"/>
</dbReference>
<dbReference type="InterPro" id="IPR029044">
    <property type="entry name" value="Nucleotide-diphossugar_trans"/>
</dbReference>
<evidence type="ECO:0000313" key="3">
    <source>
        <dbReference type="EMBL" id="OGL97724.1"/>
    </source>
</evidence>
<proteinExistence type="predicted"/>
<dbReference type="EMBL" id="MGFE01000030">
    <property type="protein sequence ID" value="OGL97724.1"/>
    <property type="molecule type" value="Genomic_DNA"/>
</dbReference>
<dbReference type="Pfam" id="PF13632">
    <property type="entry name" value="Glyco_trans_2_3"/>
    <property type="match status" value="1"/>
</dbReference>
<evidence type="ECO:0000259" key="2">
    <source>
        <dbReference type="Pfam" id="PF13632"/>
    </source>
</evidence>
<protein>
    <recommendedName>
        <fullName evidence="2">Glycosyltransferase 2-like domain-containing protein</fullName>
    </recommendedName>
</protein>
<reference evidence="3 4" key="1">
    <citation type="journal article" date="2016" name="Nat. Commun.">
        <title>Thousands of microbial genomes shed light on interconnected biogeochemical processes in an aquifer system.</title>
        <authorList>
            <person name="Anantharaman K."/>
            <person name="Brown C.T."/>
            <person name="Hug L.A."/>
            <person name="Sharon I."/>
            <person name="Castelle C.J."/>
            <person name="Probst A.J."/>
            <person name="Thomas B.C."/>
            <person name="Singh A."/>
            <person name="Wilkins M.J."/>
            <person name="Karaoz U."/>
            <person name="Brodie E.L."/>
            <person name="Williams K.H."/>
            <person name="Hubbard S.S."/>
            <person name="Banfield J.F."/>
        </authorList>
    </citation>
    <scope>NUCLEOTIDE SEQUENCE [LARGE SCALE GENOMIC DNA]</scope>
</reference>
<accession>A0A1F7W6I9</accession>
<keyword evidence="1" id="KW-0812">Transmembrane</keyword>
<dbReference type="Proteomes" id="UP000176501">
    <property type="component" value="Unassembled WGS sequence"/>
</dbReference>
<feature type="transmembrane region" description="Helical" evidence="1">
    <location>
        <begin position="419"/>
        <end position="439"/>
    </location>
</feature>
<feature type="transmembrane region" description="Helical" evidence="1">
    <location>
        <begin position="381"/>
        <end position="399"/>
    </location>
</feature>
<feature type="domain" description="Glycosyltransferase 2-like" evidence="2">
    <location>
        <begin position="204"/>
        <end position="417"/>
    </location>
</feature>
<dbReference type="PANTHER" id="PTHR36851">
    <property type="entry name" value="UNNAMED PRODUCT"/>
    <property type="match status" value="1"/>
</dbReference>
<dbReference type="InterPro" id="IPR001173">
    <property type="entry name" value="Glyco_trans_2-like"/>
</dbReference>
<keyword evidence="1" id="KW-1133">Transmembrane helix</keyword>
<feature type="transmembrane region" description="Helical" evidence="1">
    <location>
        <begin position="451"/>
        <end position="474"/>
    </location>
</feature>
<evidence type="ECO:0000256" key="1">
    <source>
        <dbReference type="SAM" id="Phobius"/>
    </source>
</evidence>
<feature type="transmembrane region" description="Helical" evidence="1">
    <location>
        <begin position="38"/>
        <end position="63"/>
    </location>
</feature>
<keyword evidence="1" id="KW-0472">Membrane</keyword>
<feature type="transmembrane region" description="Helical" evidence="1">
    <location>
        <begin position="12"/>
        <end position="32"/>
    </location>
</feature>
<organism evidence="3 4">
    <name type="scientific">Candidatus Uhrbacteria bacterium RIFOXYB2_FULL_57_15</name>
    <dbReference type="NCBI Taxonomy" id="1802422"/>
    <lineage>
        <taxon>Bacteria</taxon>
        <taxon>Candidatus Uhriibacteriota</taxon>
    </lineage>
</organism>
<sequence length="498" mass="57774">MSSDGYRYGTHRFWEMLQGILFWCTLVLSISLSFFAPVWVIVFIIVFDLFWLFRVAYFVVHLFSAWREYRRTTATNWFAKLAGIQGTDRVHHVVFLPTYKEDADIIRSTLRSLRDCVFPNDRIFIVLAGEERDASRFRRNAELMRREFGHVFKRIIVTEHPVDLPDEIPGKGSNLHWAGRRVEEIFAAEYPELKDEDIVVSSFDVDTVVHPQYFAYLTYLYCTVPSPTRTSYQPVALFSNNIWTTPAPVRVAAFGTTFWILTELARPERLWTFSSHSMPWVMLKDVGFWQKDIVTEDSRIFMQAFIRYEGDYRVTPMFMPVSMDTVTGATYSQALVALYKQMRRWAWGVEHLPYMIEQFRKHPGIPGRLKFKYVFNHIEGMYTWAAAPLLIFILGWLPLKLASTEANALVQAAPFTLEWLMRLAMIGAFVSGTLSLTLLPPRPLSVRRWTWLVMIAQWALLPVTFILFGALPAIDAQTRLMVGKYLGFNVTAKSRKGT</sequence>